<dbReference type="Pfam" id="PF25116">
    <property type="entry name" value="CBM87_Agd3"/>
    <property type="match status" value="1"/>
</dbReference>
<keyword evidence="1" id="KW-0732">Signal</keyword>
<dbReference type="Pfam" id="PF25117">
    <property type="entry name" value="Agd3_C"/>
    <property type="match status" value="1"/>
</dbReference>
<dbReference type="InterPro" id="IPR050788">
    <property type="entry name" value="Yeast_SRP1/TIP1_CWP"/>
</dbReference>
<feature type="domain" description="Agd3 CBM87" evidence="3">
    <location>
        <begin position="31"/>
        <end position="245"/>
    </location>
</feature>
<dbReference type="OrthoDB" id="2113314at2759"/>
<gene>
    <name evidence="5" type="ORF">BTJ68_15230</name>
</gene>
<dbReference type="Pfam" id="PF25115">
    <property type="entry name" value="Agd3_CE"/>
    <property type="match status" value="1"/>
</dbReference>
<organism evidence="5 6">
    <name type="scientific">Hortaea werneckii EXF-2000</name>
    <dbReference type="NCBI Taxonomy" id="1157616"/>
    <lineage>
        <taxon>Eukaryota</taxon>
        <taxon>Fungi</taxon>
        <taxon>Dikarya</taxon>
        <taxon>Ascomycota</taxon>
        <taxon>Pezizomycotina</taxon>
        <taxon>Dothideomycetes</taxon>
        <taxon>Dothideomycetidae</taxon>
        <taxon>Mycosphaerellales</taxon>
        <taxon>Teratosphaeriaceae</taxon>
        <taxon>Hortaea</taxon>
    </lineage>
</organism>
<reference evidence="5 6" key="1">
    <citation type="submission" date="2017-01" db="EMBL/GenBank/DDBJ databases">
        <title>The recent genome duplication of the halophilic yeast Hortaea werneckii: insights from long-read sequencing.</title>
        <authorList>
            <person name="Sinha S."/>
            <person name="Flibotte S."/>
            <person name="Neira M."/>
            <person name="Lenassi M."/>
            <person name="Gostincar C."/>
            <person name="Stajich J.E."/>
            <person name="Nislow C.E."/>
        </authorList>
    </citation>
    <scope>NUCLEOTIDE SEQUENCE [LARGE SCALE GENOMIC DNA]</scope>
    <source>
        <strain evidence="5 6">EXF-2000</strain>
    </source>
</reference>
<evidence type="ECO:0000256" key="1">
    <source>
        <dbReference type="SAM" id="SignalP"/>
    </source>
</evidence>
<proteinExistence type="predicted"/>
<feature type="chain" id="PRO_5013052019" description="Extracellular serine-rich protein" evidence="1">
    <location>
        <begin position="26"/>
        <end position="694"/>
    </location>
</feature>
<dbReference type="InParanoid" id="A0A1Z5SLL8"/>
<feature type="domain" description="Agd3 deacetylase" evidence="2">
    <location>
        <begin position="259"/>
        <end position="622"/>
    </location>
</feature>
<evidence type="ECO:0000259" key="4">
    <source>
        <dbReference type="Pfam" id="PF25117"/>
    </source>
</evidence>
<evidence type="ECO:0000313" key="6">
    <source>
        <dbReference type="Proteomes" id="UP000194280"/>
    </source>
</evidence>
<sequence>MASLNPFRTQLRLAALGLAFWLATAANALSVTSTVLVFARDTASGNSATSGLKGYGIPFQLVIVPQGGTSLPSLNDTTTQGNYGSILVLSELAYSYDDLWASALTSSQWQQLYDYQTTFGVRMVRLDVYPGPDFGVATAIDGAGCCDAGVEQMVSISDDADFPTANLKIGASMSTQGLWHYPTVITNSSMAKEVAQFAPSGSFTSETTAAVINTFGARQQMVWFSSWATDWSPTSNYLQHAYIHWLTRGLYAGRRRIFLSTQVDDVHLETELYRPANTNFRIRTGDLDAHVSWMSDINSRMPAGSNYFLELGHNGNGDIEAAIEGGTTCNPDTAIEYDEQIDTPLEFQKPLGTGTDIWPTTPTNYTWSETCARGDALASWFMNSANRDAYAHVSHTFSHASLNNATYADVSKEISFNKAWLQQIGISEATRFSGKGLIPPAITGLHNGDAIRAWIDEGITNVVGDNTRPVLMNSENEFWPLISNVASNGYAGLQIIPRWATTIYYNCDLPDCTTQEWIDTSGGSGDFNSLLDNARLTASRHLLGLHHDPFMFHQANLRQIDVPSSTVGSKSGQLSLIMSWVETVVQEMTRLTTWPILTLKHDDIAALFMNRMTVDQCEPSLSWTLSIDGKSITGATLSSKGNSCSAPIPVTFPVSASSTGGLTTREQLGSDPLTIWTTLTGSPVSFQLDSPVAV</sequence>
<keyword evidence="6" id="KW-1185">Reference proteome</keyword>
<accession>A0A1Z5SLL8</accession>
<dbReference type="InterPro" id="IPR056826">
    <property type="entry name" value="Agd3_CE"/>
</dbReference>
<name>A0A1Z5SLL8_HORWE</name>
<evidence type="ECO:0000259" key="3">
    <source>
        <dbReference type="Pfam" id="PF25116"/>
    </source>
</evidence>
<dbReference type="VEuPathDB" id="FungiDB:BTJ68_15230"/>
<dbReference type="STRING" id="1157616.A0A1Z5SLL8"/>
<evidence type="ECO:0000313" key="5">
    <source>
        <dbReference type="EMBL" id="OTA19153.1"/>
    </source>
</evidence>
<comment type="caution">
    <text evidence="5">The sequence shown here is derived from an EMBL/GenBank/DDBJ whole genome shotgun (WGS) entry which is preliminary data.</text>
</comment>
<dbReference type="InterPro" id="IPR056825">
    <property type="entry name" value="Agd3_C"/>
</dbReference>
<evidence type="ECO:0008006" key="7">
    <source>
        <dbReference type="Google" id="ProtNLM"/>
    </source>
</evidence>
<feature type="domain" description="Agd3 C-terminal" evidence="4">
    <location>
        <begin position="627"/>
        <end position="692"/>
    </location>
</feature>
<feature type="signal peptide" evidence="1">
    <location>
        <begin position="1"/>
        <end position="25"/>
    </location>
</feature>
<protein>
    <recommendedName>
        <fullName evidence="7">Extracellular serine-rich protein</fullName>
    </recommendedName>
</protein>
<dbReference type="Proteomes" id="UP000194280">
    <property type="component" value="Unassembled WGS sequence"/>
</dbReference>
<dbReference type="AlphaFoldDB" id="A0A1Z5SLL8"/>
<dbReference type="PANTHER" id="PTHR31002:SF34">
    <property type="entry name" value="CELL WALL PROTEIN CWP1-RELATED"/>
    <property type="match status" value="1"/>
</dbReference>
<evidence type="ECO:0000259" key="2">
    <source>
        <dbReference type="Pfam" id="PF25115"/>
    </source>
</evidence>
<dbReference type="InterPro" id="IPR056827">
    <property type="entry name" value="CBM87_Agd3"/>
</dbReference>
<dbReference type="EMBL" id="MUNK01000469">
    <property type="protein sequence ID" value="OTA19153.1"/>
    <property type="molecule type" value="Genomic_DNA"/>
</dbReference>
<dbReference type="PANTHER" id="PTHR31002">
    <property type="entry name" value="SERIPAUPERIN"/>
    <property type="match status" value="1"/>
</dbReference>